<dbReference type="Proteomes" id="UP000095488">
    <property type="component" value="Unassembled WGS sequence"/>
</dbReference>
<evidence type="ECO:0000256" key="5">
    <source>
        <dbReference type="ARBA" id="ARBA00047754"/>
    </source>
</evidence>
<proteinExistence type="inferred from homology"/>
<gene>
    <name evidence="7" type="ORF">ERS852473_00139</name>
</gene>
<organism evidence="7 8">
    <name type="scientific">Sarcina ventriculi</name>
    <name type="common">Clostridium ventriculi</name>
    <dbReference type="NCBI Taxonomy" id="1267"/>
    <lineage>
        <taxon>Bacteria</taxon>
        <taxon>Bacillati</taxon>
        <taxon>Bacillota</taxon>
        <taxon>Clostridia</taxon>
        <taxon>Eubacteriales</taxon>
        <taxon>Clostridiaceae</taxon>
        <taxon>Sarcina</taxon>
    </lineage>
</organism>
<keyword evidence="3" id="KW-0237">DNA synthesis</keyword>
<reference evidence="7 8" key="1">
    <citation type="submission" date="2015-09" db="EMBL/GenBank/DDBJ databases">
        <authorList>
            <consortium name="Pathogen Informatics"/>
            <person name="Wu L."/>
            <person name="Ma J."/>
        </authorList>
    </citation>
    <scope>NUCLEOTIDE SEQUENCE [LARGE SCALE GENOMIC DNA]</scope>
    <source>
        <strain evidence="7 8">2789STDY5834858</strain>
    </source>
</reference>
<feature type="domain" description="TSCPD" evidence="6">
    <location>
        <begin position="4"/>
        <end position="76"/>
    </location>
</feature>
<protein>
    <recommendedName>
        <fullName evidence="2">ribonucleoside-diphosphate reductase</fullName>
        <ecNumber evidence="2">1.17.4.1</ecNumber>
    </recommendedName>
</protein>
<evidence type="ECO:0000313" key="7">
    <source>
        <dbReference type="EMBL" id="CUN44140.1"/>
    </source>
</evidence>
<comment type="caution">
    <text evidence="7">The sequence shown here is derived from an EMBL/GenBank/DDBJ whole genome shotgun (WGS) entry which is preliminary data.</text>
</comment>
<evidence type="ECO:0000313" key="8">
    <source>
        <dbReference type="Proteomes" id="UP000095488"/>
    </source>
</evidence>
<dbReference type="RefSeq" id="WP_055257045.1">
    <property type="nucleotide sequence ID" value="NZ_BCMV01000057.1"/>
</dbReference>
<evidence type="ECO:0000256" key="3">
    <source>
        <dbReference type="ARBA" id="ARBA00022634"/>
    </source>
</evidence>
<dbReference type="InterPro" id="IPR023806">
    <property type="entry name" value="CHP03905"/>
</dbReference>
<name>A0ABP2ALQ1_SARVE</name>
<dbReference type="EMBL" id="CYZR01000001">
    <property type="protein sequence ID" value="CUN44140.1"/>
    <property type="molecule type" value="Genomic_DNA"/>
</dbReference>
<evidence type="ECO:0000259" key="6">
    <source>
        <dbReference type="Pfam" id="PF12637"/>
    </source>
</evidence>
<dbReference type="InterPro" id="IPR024434">
    <property type="entry name" value="TSCPD_dom"/>
</dbReference>
<evidence type="ECO:0000256" key="2">
    <source>
        <dbReference type="ARBA" id="ARBA00012274"/>
    </source>
</evidence>
<comment type="similarity">
    <text evidence="1">Belongs to the ribonucleoside diphosphate reductase class-2 family.</text>
</comment>
<evidence type="ECO:0000256" key="4">
    <source>
        <dbReference type="ARBA" id="ARBA00022741"/>
    </source>
</evidence>
<comment type="catalytic activity">
    <reaction evidence="5">
        <text>a 2'-deoxyribonucleoside 5'-diphosphate + [thioredoxin]-disulfide + H2O = a ribonucleoside 5'-diphosphate + [thioredoxin]-dithiol</text>
        <dbReference type="Rhea" id="RHEA:23252"/>
        <dbReference type="Rhea" id="RHEA-COMP:10698"/>
        <dbReference type="Rhea" id="RHEA-COMP:10700"/>
        <dbReference type="ChEBI" id="CHEBI:15377"/>
        <dbReference type="ChEBI" id="CHEBI:29950"/>
        <dbReference type="ChEBI" id="CHEBI:50058"/>
        <dbReference type="ChEBI" id="CHEBI:57930"/>
        <dbReference type="ChEBI" id="CHEBI:73316"/>
        <dbReference type="EC" id="1.17.4.1"/>
    </reaction>
</comment>
<sequence>MKFKPSGVCAKEMSFDIIDNKIKNLNFVNGCPGNLIGLSKLIDGMDIDEVIEKLRGVDCRGKGTSCPDQLSKALEEWKKANL</sequence>
<dbReference type="Pfam" id="PF12637">
    <property type="entry name" value="TSCPD"/>
    <property type="match status" value="1"/>
</dbReference>
<evidence type="ECO:0000256" key="1">
    <source>
        <dbReference type="ARBA" id="ARBA00007405"/>
    </source>
</evidence>
<keyword evidence="4" id="KW-0547">Nucleotide-binding</keyword>
<dbReference type="NCBIfam" id="TIGR03905">
    <property type="entry name" value="TIGR03905_4_Cys"/>
    <property type="match status" value="1"/>
</dbReference>
<keyword evidence="8" id="KW-1185">Reference proteome</keyword>
<dbReference type="EC" id="1.17.4.1" evidence="2"/>
<accession>A0ABP2ALQ1</accession>